<evidence type="ECO:0000259" key="3">
    <source>
        <dbReference type="PROSITE" id="PS50158"/>
    </source>
</evidence>
<evidence type="ECO:0000256" key="1">
    <source>
        <dbReference type="PROSITE-ProRule" id="PRU00047"/>
    </source>
</evidence>
<feature type="compositionally biased region" description="Low complexity" evidence="2">
    <location>
        <begin position="192"/>
        <end position="203"/>
    </location>
</feature>
<dbReference type="GO" id="GO:0003676">
    <property type="term" value="F:nucleic acid binding"/>
    <property type="evidence" value="ECO:0007669"/>
    <property type="project" value="InterPro"/>
</dbReference>
<name>A0A6L2NEC2_TANCI</name>
<gene>
    <name evidence="4" type="ORF">Tci_055805</name>
</gene>
<dbReference type="SUPFAM" id="SSF57756">
    <property type="entry name" value="Retrovirus zinc finger-like domains"/>
    <property type="match status" value="1"/>
</dbReference>
<dbReference type="EMBL" id="BKCJ010008759">
    <property type="protein sequence ID" value="GEU83827.1"/>
    <property type="molecule type" value="Genomic_DNA"/>
</dbReference>
<feature type="domain" description="CCHC-type" evidence="3">
    <location>
        <begin position="248"/>
        <end position="263"/>
    </location>
</feature>
<dbReference type="Gene3D" id="4.10.60.10">
    <property type="entry name" value="Zinc finger, CCHC-type"/>
    <property type="match status" value="1"/>
</dbReference>
<comment type="caution">
    <text evidence="4">The sequence shown here is derived from an EMBL/GenBank/DDBJ whole genome shotgun (WGS) entry which is preliminary data.</text>
</comment>
<reference evidence="4" key="1">
    <citation type="journal article" date="2019" name="Sci. Rep.">
        <title>Draft genome of Tanacetum cinerariifolium, the natural source of mosquito coil.</title>
        <authorList>
            <person name="Yamashiro T."/>
            <person name="Shiraishi A."/>
            <person name="Satake H."/>
            <person name="Nakayama K."/>
        </authorList>
    </citation>
    <scope>NUCLEOTIDE SEQUENCE</scope>
</reference>
<dbReference type="AlphaFoldDB" id="A0A6L2NEC2"/>
<dbReference type="InterPro" id="IPR036875">
    <property type="entry name" value="Znf_CCHC_sf"/>
</dbReference>
<dbReference type="Pfam" id="PF14223">
    <property type="entry name" value="Retrotran_gag_2"/>
    <property type="match status" value="1"/>
</dbReference>
<feature type="compositionally biased region" description="Basic and acidic residues" evidence="2">
    <location>
        <begin position="223"/>
        <end position="239"/>
    </location>
</feature>
<keyword evidence="1" id="KW-0863">Zinc-finger</keyword>
<sequence>MVVGESLQLPVMDTILTFQCPILTSTNYTIWRMRMEVLFGIHGVWDVVNPGLADAMKNNIVKGLLFQSIPEDLVLHIGNLKTRKEMWEAIKTRNLGADRVKEVRLQTLITEFENQKMSHNDSIDAYAAKLSVIASKSATLGKVLNLKTTGFEDVVGRVKAYEERVKEEDKANNAQENLLYARTEYFNGNNDSSEGSGRGSYSRGPRRGQGHGRGNSQNQGQRDSSKNREDNEQKSKQHEKSDLSYIQCYRCDKYGHFVSKCPNETVPMKLALIRHKRKVCIMRKYTPPMSELNTDEEDVWYFDNNASIHMTGIEVSQEKNCMEIKQERYAMKILKEAGVKYCNQTLCPMEPGLKLSKAKDEPEVEATQYQKMILRYLKGTTSFGIKYKWGNDMRLVGYSSHNVDIDDGQSTTGHIFYLATAAACQAIWHRELLAEVTGLERQKVIVEHVSEEYQKADPLMKALARIRLKKMRSLLGVQELSSSTQKFKG</sequence>
<dbReference type="PANTHER" id="PTHR35317:SF44">
    <property type="entry name" value="RNA-DIRECTED DNA POLYMERASE"/>
    <property type="match status" value="1"/>
</dbReference>
<protein>
    <recommendedName>
        <fullName evidence="3">CCHC-type domain-containing protein</fullName>
    </recommendedName>
</protein>
<dbReference type="PROSITE" id="PS50158">
    <property type="entry name" value="ZF_CCHC"/>
    <property type="match status" value="1"/>
</dbReference>
<dbReference type="PANTHER" id="PTHR35317">
    <property type="entry name" value="OS04G0629600 PROTEIN"/>
    <property type="match status" value="1"/>
</dbReference>
<dbReference type="Pfam" id="PF13961">
    <property type="entry name" value="DUF4219"/>
    <property type="match status" value="1"/>
</dbReference>
<dbReference type="InterPro" id="IPR025314">
    <property type="entry name" value="DUF4219"/>
</dbReference>
<dbReference type="InterPro" id="IPR001878">
    <property type="entry name" value="Znf_CCHC"/>
</dbReference>
<evidence type="ECO:0000256" key="2">
    <source>
        <dbReference type="SAM" id="MobiDB-lite"/>
    </source>
</evidence>
<dbReference type="GO" id="GO:0008270">
    <property type="term" value="F:zinc ion binding"/>
    <property type="evidence" value="ECO:0007669"/>
    <property type="project" value="UniProtKB-KW"/>
</dbReference>
<keyword evidence="1" id="KW-0862">Zinc</keyword>
<feature type="region of interest" description="Disordered" evidence="2">
    <location>
        <begin position="186"/>
        <end position="239"/>
    </location>
</feature>
<dbReference type="SMART" id="SM00343">
    <property type="entry name" value="ZnF_C2HC"/>
    <property type="match status" value="1"/>
</dbReference>
<proteinExistence type="predicted"/>
<keyword evidence="1" id="KW-0479">Metal-binding</keyword>
<organism evidence="4">
    <name type="scientific">Tanacetum cinerariifolium</name>
    <name type="common">Dalmatian daisy</name>
    <name type="synonym">Chrysanthemum cinerariifolium</name>
    <dbReference type="NCBI Taxonomy" id="118510"/>
    <lineage>
        <taxon>Eukaryota</taxon>
        <taxon>Viridiplantae</taxon>
        <taxon>Streptophyta</taxon>
        <taxon>Embryophyta</taxon>
        <taxon>Tracheophyta</taxon>
        <taxon>Spermatophyta</taxon>
        <taxon>Magnoliopsida</taxon>
        <taxon>eudicotyledons</taxon>
        <taxon>Gunneridae</taxon>
        <taxon>Pentapetalae</taxon>
        <taxon>asterids</taxon>
        <taxon>campanulids</taxon>
        <taxon>Asterales</taxon>
        <taxon>Asteraceae</taxon>
        <taxon>Asteroideae</taxon>
        <taxon>Anthemideae</taxon>
        <taxon>Anthemidinae</taxon>
        <taxon>Tanacetum</taxon>
    </lineage>
</organism>
<evidence type="ECO:0000313" key="4">
    <source>
        <dbReference type="EMBL" id="GEU83827.1"/>
    </source>
</evidence>
<accession>A0A6L2NEC2</accession>